<evidence type="ECO:0000256" key="4">
    <source>
        <dbReference type="ARBA" id="ARBA00022927"/>
    </source>
</evidence>
<dbReference type="GO" id="GO:0005794">
    <property type="term" value="C:Golgi apparatus"/>
    <property type="evidence" value="ECO:0007669"/>
    <property type="project" value="UniProtKB-SubCell"/>
</dbReference>
<keyword evidence="11" id="KW-1185">Reference proteome</keyword>
<dbReference type="EMBL" id="LR903862">
    <property type="protein sequence ID" value="CAD7252358.1"/>
    <property type="molecule type" value="Genomic_DNA"/>
</dbReference>
<evidence type="ECO:0000313" key="11">
    <source>
        <dbReference type="Proteomes" id="UP000677054"/>
    </source>
</evidence>
<evidence type="ECO:0000256" key="5">
    <source>
        <dbReference type="ARBA" id="ARBA00022989"/>
    </source>
</evidence>
<proteinExistence type="inferred from homology"/>
<evidence type="ECO:0000256" key="6">
    <source>
        <dbReference type="ARBA" id="ARBA00023034"/>
    </source>
</evidence>
<feature type="non-terminal residue" evidence="10">
    <location>
        <position position="1"/>
    </location>
</feature>
<keyword evidence="4" id="KW-0653">Protein transport</keyword>
<dbReference type="EMBL" id="CAJPEV010004345">
    <property type="protein sequence ID" value="CAG0901634.1"/>
    <property type="molecule type" value="Genomic_DNA"/>
</dbReference>
<dbReference type="InterPro" id="IPR015260">
    <property type="entry name" value="Syntaxin-6/10/61_N"/>
</dbReference>
<dbReference type="FunFam" id="1.20.58.90:FF:000004">
    <property type="entry name" value="Syntaxin 10"/>
    <property type="match status" value="1"/>
</dbReference>
<dbReference type="GO" id="GO:0016020">
    <property type="term" value="C:membrane"/>
    <property type="evidence" value="ECO:0007669"/>
    <property type="project" value="InterPro"/>
</dbReference>
<dbReference type="GO" id="GO:0015031">
    <property type="term" value="P:protein transport"/>
    <property type="evidence" value="ECO:0007669"/>
    <property type="project" value="UniProtKB-KW"/>
</dbReference>
<gene>
    <name evidence="10" type="ORF">DSTB1V02_LOCUS12116</name>
</gene>
<dbReference type="GO" id="GO:0048193">
    <property type="term" value="P:Golgi vesicle transport"/>
    <property type="evidence" value="ECO:0007669"/>
    <property type="project" value="InterPro"/>
</dbReference>
<evidence type="ECO:0000256" key="1">
    <source>
        <dbReference type="ARBA" id="ARBA00009063"/>
    </source>
</evidence>
<dbReference type="Gene3D" id="1.20.58.90">
    <property type="match status" value="2"/>
</dbReference>
<keyword evidence="6" id="KW-0333">Golgi apparatus</keyword>
<feature type="domain" description="Syntaxin 6/10/61 N-terminal" evidence="9">
    <location>
        <begin position="237"/>
        <end position="329"/>
    </location>
</feature>
<keyword evidence="5" id="KW-1133">Transmembrane helix</keyword>
<organism evidence="10">
    <name type="scientific">Darwinula stevensoni</name>
    <dbReference type="NCBI Taxonomy" id="69355"/>
    <lineage>
        <taxon>Eukaryota</taxon>
        <taxon>Metazoa</taxon>
        <taxon>Ecdysozoa</taxon>
        <taxon>Arthropoda</taxon>
        <taxon>Crustacea</taxon>
        <taxon>Oligostraca</taxon>
        <taxon>Ostracoda</taxon>
        <taxon>Podocopa</taxon>
        <taxon>Podocopida</taxon>
        <taxon>Darwinulocopina</taxon>
        <taxon>Darwinuloidea</taxon>
        <taxon>Darwinulidae</taxon>
        <taxon>Darwinula</taxon>
    </lineage>
</organism>
<reference evidence="10" key="1">
    <citation type="submission" date="2020-11" db="EMBL/GenBank/DDBJ databases">
        <authorList>
            <person name="Tran Van P."/>
        </authorList>
    </citation>
    <scope>NUCLEOTIDE SEQUENCE</scope>
</reference>
<keyword evidence="7" id="KW-0472">Membrane</keyword>
<sequence length="344" mass="40018">MSFGNTSDPFSIGRLELDKAIQNARDWYHQLLDLETKPSSLIQKRDITWTKNRLQNILRTVEWDLEDLETSYEMSKRNAKMLHLDEKTLQNRKQYVDEIKAEIASMKDRFNLPKRSDNSIRLPLLSSGLRDNVGMYQSKENHVPMDHDEVDLWTAPNSSQTSPDSPSSFLSAEPPGYNVEADKVLELISQVIQHRMHAMNDLTDRCAVGLKRSREDVCQQHARSFPPGARGISLFFRELDKALHNARDMYHKLLDLETKPSNLVKKGEMSWAKNGFEKIIRAVEWDVEDLEDSYEMGKRNAKSLKLDEKVLQERKRYIDEVRAEVVSMKIRFSMPERPENPQIE</sequence>
<dbReference type="Proteomes" id="UP000677054">
    <property type="component" value="Unassembled WGS sequence"/>
</dbReference>
<dbReference type="AlphaFoldDB" id="A0A7R9AE74"/>
<dbReference type="InterPro" id="IPR010989">
    <property type="entry name" value="SNARE"/>
</dbReference>
<evidence type="ECO:0000256" key="2">
    <source>
        <dbReference type="ARBA" id="ARBA00022448"/>
    </source>
</evidence>
<evidence type="ECO:0000256" key="3">
    <source>
        <dbReference type="ARBA" id="ARBA00022692"/>
    </source>
</evidence>
<dbReference type="Pfam" id="PF09177">
    <property type="entry name" value="STX6_10_61_N"/>
    <property type="match status" value="2"/>
</dbReference>
<dbReference type="SUPFAM" id="SSF47661">
    <property type="entry name" value="t-snare proteins"/>
    <property type="match status" value="2"/>
</dbReference>
<dbReference type="OrthoDB" id="546861at2759"/>
<evidence type="ECO:0000259" key="9">
    <source>
        <dbReference type="Pfam" id="PF09177"/>
    </source>
</evidence>
<keyword evidence="2" id="KW-0813">Transport</keyword>
<comment type="similarity">
    <text evidence="1">Belongs to the syntaxin family.</text>
</comment>
<evidence type="ECO:0000313" key="10">
    <source>
        <dbReference type="EMBL" id="CAD7252358.1"/>
    </source>
</evidence>
<accession>A0A7R9AE74</accession>
<evidence type="ECO:0000256" key="8">
    <source>
        <dbReference type="ARBA" id="ARBA00037801"/>
    </source>
</evidence>
<protein>
    <recommendedName>
        <fullName evidence="9">Syntaxin 6/10/61 N-terminal domain-containing protein</fullName>
    </recommendedName>
</protein>
<comment type="subcellular location">
    <subcellularLocation>
        <location evidence="8">Golgi apparatus</location>
        <location evidence="8">trans-Golgi network membrane</location>
        <topology evidence="8">Single-pass type IV membrane protein</topology>
    </subcellularLocation>
</comment>
<feature type="domain" description="Syntaxin 6/10/61 N-terminal" evidence="9">
    <location>
        <begin position="8"/>
        <end position="107"/>
    </location>
</feature>
<name>A0A7R9AE74_9CRUS</name>
<keyword evidence="3" id="KW-0812">Transmembrane</keyword>
<evidence type="ECO:0000256" key="7">
    <source>
        <dbReference type="ARBA" id="ARBA00023136"/>
    </source>
</evidence>